<gene>
    <name evidence="3" type="ORF">SAMN06265377_2959</name>
</gene>
<dbReference type="AlphaFoldDB" id="A0A285MX57"/>
<dbReference type="Pfam" id="PF00582">
    <property type="entry name" value="Usp"/>
    <property type="match status" value="1"/>
</dbReference>
<dbReference type="Proteomes" id="UP000219048">
    <property type="component" value="Unassembled WGS sequence"/>
</dbReference>
<feature type="domain" description="UspA" evidence="2">
    <location>
        <begin position="4"/>
        <end position="127"/>
    </location>
</feature>
<dbReference type="OrthoDB" id="1522603at2"/>
<keyword evidence="4" id="KW-1185">Reference proteome</keyword>
<organism evidence="3 4">
    <name type="scientific">Flagellimonas pacifica</name>
    <dbReference type="NCBI Taxonomy" id="1247520"/>
    <lineage>
        <taxon>Bacteria</taxon>
        <taxon>Pseudomonadati</taxon>
        <taxon>Bacteroidota</taxon>
        <taxon>Flavobacteriia</taxon>
        <taxon>Flavobacteriales</taxon>
        <taxon>Flavobacteriaceae</taxon>
        <taxon>Flagellimonas</taxon>
    </lineage>
</organism>
<evidence type="ECO:0000259" key="2">
    <source>
        <dbReference type="Pfam" id="PF00582"/>
    </source>
</evidence>
<dbReference type="InterPro" id="IPR006016">
    <property type="entry name" value="UspA"/>
</dbReference>
<dbReference type="Gene3D" id="3.40.50.620">
    <property type="entry name" value="HUPs"/>
    <property type="match status" value="2"/>
</dbReference>
<sequence>MSNIDKILVPFDFSESSVCALEYVVNFVGPNRDIDILALYVAAMPTAESEENMLKMDFAKVIQSFHKKIKKSPEFIAITGDVIESILTIQEKQSTNLIMMGTMGDKSTDEAITNTSRLVLEANCPVISIPYGCTIKEPKDIALVMGGEEIEDKEVLKTLLDVARTFDSRVHVLTIYKESVYAEESIVDRTENLLEYYLEHFYVEHAFNKSQDVEEGILDYITKKNIDLLAILPRNHTRLSTPSEGRLTKLLTLHSEIPVLTLD</sequence>
<dbReference type="EMBL" id="OBEH01000004">
    <property type="protein sequence ID" value="SNZ01127.1"/>
    <property type="molecule type" value="Genomic_DNA"/>
</dbReference>
<evidence type="ECO:0000313" key="3">
    <source>
        <dbReference type="EMBL" id="SNZ01127.1"/>
    </source>
</evidence>
<evidence type="ECO:0000256" key="1">
    <source>
        <dbReference type="ARBA" id="ARBA00008791"/>
    </source>
</evidence>
<dbReference type="PANTHER" id="PTHR46268">
    <property type="entry name" value="STRESS RESPONSE PROTEIN NHAX"/>
    <property type="match status" value="1"/>
</dbReference>
<proteinExistence type="inferred from homology"/>
<dbReference type="PANTHER" id="PTHR46268:SF6">
    <property type="entry name" value="UNIVERSAL STRESS PROTEIN UP12"/>
    <property type="match status" value="1"/>
</dbReference>
<dbReference type="CDD" id="cd00293">
    <property type="entry name" value="USP-like"/>
    <property type="match status" value="1"/>
</dbReference>
<reference evidence="4" key="1">
    <citation type="submission" date="2017-09" db="EMBL/GenBank/DDBJ databases">
        <authorList>
            <person name="Varghese N."/>
            <person name="Submissions S."/>
        </authorList>
    </citation>
    <scope>NUCLEOTIDE SEQUENCE [LARGE SCALE GENOMIC DNA]</scope>
    <source>
        <strain evidence="4">DSM 25885</strain>
    </source>
</reference>
<evidence type="ECO:0000313" key="4">
    <source>
        <dbReference type="Proteomes" id="UP000219048"/>
    </source>
</evidence>
<dbReference type="SUPFAM" id="SSF52402">
    <property type="entry name" value="Adenine nucleotide alpha hydrolases-like"/>
    <property type="match status" value="2"/>
</dbReference>
<name>A0A285MX57_9FLAO</name>
<comment type="similarity">
    <text evidence="1">Belongs to the universal stress protein A family.</text>
</comment>
<dbReference type="InterPro" id="IPR014729">
    <property type="entry name" value="Rossmann-like_a/b/a_fold"/>
</dbReference>
<protein>
    <submittedName>
        <fullName evidence="3">Nucleotide-binding universal stress protein, UspA family</fullName>
    </submittedName>
</protein>
<dbReference type="RefSeq" id="WP_097046564.1">
    <property type="nucleotide sequence ID" value="NZ_OBEH01000004.1"/>
</dbReference>
<accession>A0A285MX57</accession>